<name>A0ABW9LVZ1_9MYCO</name>
<keyword evidence="3" id="KW-1185">Reference proteome</keyword>
<keyword evidence="1" id="KW-0812">Transmembrane</keyword>
<dbReference type="Proteomes" id="UP001635817">
    <property type="component" value="Unassembled WGS sequence"/>
</dbReference>
<accession>A0ABW9LVZ1</accession>
<feature type="transmembrane region" description="Helical" evidence="1">
    <location>
        <begin position="12"/>
        <end position="38"/>
    </location>
</feature>
<proteinExistence type="predicted"/>
<keyword evidence="1" id="KW-1133">Transmembrane helix</keyword>
<feature type="transmembrane region" description="Helical" evidence="1">
    <location>
        <begin position="150"/>
        <end position="175"/>
    </location>
</feature>
<comment type="caution">
    <text evidence="2">The sequence shown here is derived from an EMBL/GenBank/DDBJ whole genome shotgun (WGS) entry which is preliminary data.</text>
</comment>
<reference evidence="2 3" key="1">
    <citation type="submission" date="2024-12" db="EMBL/GenBank/DDBJ databases">
        <title>The coexistence of Mycolicibacterium septicum and Mycolicibacterium nivoides in clinical samples.</title>
        <authorList>
            <person name="Wang C."/>
            <person name="Feng Y."/>
            <person name="Zong Z."/>
        </authorList>
    </citation>
    <scope>NUCLEOTIDE SEQUENCE [LARGE SCALE GENOMIC DNA]</scope>
    <source>
        <strain evidence="2 3">120310</strain>
    </source>
</reference>
<dbReference type="RefSeq" id="WP_409550671.1">
    <property type="nucleotide sequence ID" value="NZ_JBKBDE010000005.1"/>
</dbReference>
<protein>
    <submittedName>
        <fullName evidence="2">SHOCT domain-containing protein</fullName>
    </submittedName>
</protein>
<evidence type="ECO:0000313" key="2">
    <source>
        <dbReference type="EMBL" id="MFN6552168.1"/>
    </source>
</evidence>
<keyword evidence="1" id="KW-0472">Membrane</keyword>
<organism evidence="2 3">
    <name type="scientific">Mycolicibacterium septicum</name>
    <dbReference type="NCBI Taxonomy" id="98668"/>
    <lineage>
        <taxon>Bacteria</taxon>
        <taxon>Bacillati</taxon>
        <taxon>Actinomycetota</taxon>
        <taxon>Actinomycetes</taxon>
        <taxon>Mycobacteriales</taxon>
        <taxon>Mycobacteriaceae</taxon>
        <taxon>Mycolicibacterium</taxon>
    </lineage>
</organism>
<gene>
    <name evidence="2" type="ORF">ACK4CP_17325</name>
</gene>
<dbReference type="EMBL" id="JBKBDE010000005">
    <property type="protein sequence ID" value="MFN6552168.1"/>
    <property type="molecule type" value="Genomic_DNA"/>
</dbReference>
<sequence>MSTGRSGPRTAIIASVITLVIGVLGVIGSVMVNAFVIADPDAYGSVPLPGSAALELPAGDVDISYRATTLTVGGKGVQVPPIQLGITPPAGVAQPLITDSMTSSSKSNREVTVRVFTAHIEQAGTYQVDAKASVFASQDPRLVFGSSSPYYWVMWPFIGVALLGGAALAASIVWAMRSGKRTYPLAPQEFGALAGWPPSERTAPGIPTFVPTSAQPQVPTDQAVRLEQLKTIAALRDTGALTEAEFEAEKRRILES</sequence>
<evidence type="ECO:0000256" key="1">
    <source>
        <dbReference type="SAM" id="Phobius"/>
    </source>
</evidence>
<evidence type="ECO:0000313" key="3">
    <source>
        <dbReference type="Proteomes" id="UP001635817"/>
    </source>
</evidence>